<evidence type="ECO:0000313" key="3">
    <source>
        <dbReference type="Proteomes" id="UP000604825"/>
    </source>
</evidence>
<accession>A0A811MXM7</accession>
<feature type="compositionally biased region" description="Polar residues" evidence="1">
    <location>
        <begin position="62"/>
        <end position="74"/>
    </location>
</feature>
<evidence type="ECO:0000256" key="1">
    <source>
        <dbReference type="SAM" id="MobiDB-lite"/>
    </source>
</evidence>
<feature type="region of interest" description="Disordered" evidence="1">
    <location>
        <begin position="61"/>
        <end position="93"/>
    </location>
</feature>
<sequence length="142" mass="15249">MAVSSCLSPATATRRLRVLAPPSAVPDAPLQGRGRLRETHLLLRAQAEELRAVNPSAVSVGMQPTVSSPHSSPPNGLHMGGGMLNPAWPSSPASRLKNAFAGRELDFDLELLALDQYQQKLFDQDRAGLHGPARLRRPAMLS</sequence>
<keyword evidence="3" id="KW-1185">Reference proteome</keyword>
<dbReference type="EMBL" id="CAJGYO010000002">
    <property type="protein sequence ID" value="CAD6214101.1"/>
    <property type="molecule type" value="Genomic_DNA"/>
</dbReference>
<dbReference type="Proteomes" id="UP000604825">
    <property type="component" value="Unassembled WGS sequence"/>
</dbReference>
<reference evidence="2" key="1">
    <citation type="submission" date="2020-10" db="EMBL/GenBank/DDBJ databases">
        <authorList>
            <person name="Han B."/>
            <person name="Lu T."/>
            <person name="Zhao Q."/>
            <person name="Huang X."/>
            <person name="Zhao Y."/>
        </authorList>
    </citation>
    <scope>NUCLEOTIDE SEQUENCE</scope>
</reference>
<gene>
    <name evidence="2" type="ORF">NCGR_LOCUS9558</name>
</gene>
<dbReference type="AlphaFoldDB" id="A0A811MXM7"/>
<comment type="caution">
    <text evidence="2">The sequence shown here is derived from an EMBL/GenBank/DDBJ whole genome shotgun (WGS) entry which is preliminary data.</text>
</comment>
<proteinExistence type="predicted"/>
<protein>
    <submittedName>
        <fullName evidence="2">Uncharacterized protein</fullName>
    </submittedName>
</protein>
<organism evidence="2 3">
    <name type="scientific">Miscanthus lutarioriparius</name>
    <dbReference type="NCBI Taxonomy" id="422564"/>
    <lineage>
        <taxon>Eukaryota</taxon>
        <taxon>Viridiplantae</taxon>
        <taxon>Streptophyta</taxon>
        <taxon>Embryophyta</taxon>
        <taxon>Tracheophyta</taxon>
        <taxon>Spermatophyta</taxon>
        <taxon>Magnoliopsida</taxon>
        <taxon>Liliopsida</taxon>
        <taxon>Poales</taxon>
        <taxon>Poaceae</taxon>
        <taxon>PACMAD clade</taxon>
        <taxon>Panicoideae</taxon>
        <taxon>Andropogonodae</taxon>
        <taxon>Andropogoneae</taxon>
        <taxon>Saccharinae</taxon>
        <taxon>Miscanthus</taxon>
    </lineage>
</organism>
<evidence type="ECO:0000313" key="2">
    <source>
        <dbReference type="EMBL" id="CAD6214101.1"/>
    </source>
</evidence>
<name>A0A811MXM7_9POAL</name>